<evidence type="ECO:0000256" key="1">
    <source>
        <dbReference type="ARBA" id="ARBA00022801"/>
    </source>
</evidence>
<reference evidence="6" key="1">
    <citation type="journal article" date="2019" name="Int. J. Syst. Evol. Microbiol.">
        <title>The Global Catalogue of Microorganisms (GCM) 10K type strain sequencing project: providing services to taxonomists for standard genome sequencing and annotation.</title>
        <authorList>
            <consortium name="The Broad Institute Genomics Platform"/>
            <consortium name="The Broad Institute Genome Sequencing Center for Infectious Disease"/>
            <person name="Wu L."/>
            <person name="Ma J."/>
        </authorList>
    </citation>
    <scope>NUCLEOTIDE SEQUENCE [LARGE SCALE GENOMIC DNA]</scope>
    <source>
        <strain evidence="6">JCM 19129</strain>
    </source>
</reference>
<dbReference type="EMBL" id="BAABLW010000007">
    <property type="protein sequence ID" value="GAA4926684.1"/>
    <property type="molecule type" value="Genomic_DNA"/>
</dbReference>
<organism evidence="5 6">
    <name type="scientific">Nesterenkonia rhizosphaerae</name>
    <dbReference type="NCBI Taxonomy" id="1348272"/>
    <lineage>
        <taxon>Bacteria</taxon>
        <taxon>Bacillati</taxon>
        <taxon>Actinomycetota</taxon>
        <taxon>Actinomycetes</taxon>
        <taxon>Micrococcales</taxon>
        <taxon>Micrococcaceae</taxon>
        <taxon>Nesterenkonia</taxon>
    </lineage>
</organism>
<feature type="domain" description="Glycosyl hydrolase family 13 catalytic" evidence="4">
    <location>
        <begin position="139"/>
        <end position="540"/>
    </location>
</feature>
<gene>
    <name evidence="5" type="primary">malZ</name>
    <name evidence="5" type="ORF">GCM10025790_25840</name>
</gene>
<dbReference type="Proteomes" id="UP001500368">
    <property type="component" value="Unassembled WGS sequence"/>
</dbReference>
<dbReference type="Gene3D" id="2.60.40.1180">
    <property type="entry name" value="Golgi alpha-mannosidase II"/>
    <property type="match status" value="1"/>
</dbReference>
<proteinExistence type="predicted"/>
<comment type="caution">
    <text evidence="5">The sequence shown here is derived from an EMBL/GenBank/DDBJ whole genome shotgun (WGS) entry which is preliminary data.</text>
</comment>
<dbReference type="CDD" id="cd11338">
    <property type="entry name" value="AmyAc_CMD"/>
    <property type="match status" value="1"/>
</dbReference>
<dbReference type="InterPro" id="IPR013780">
    <property type="entry name" value="Glyco_hydro_b"/>
</dbReference>
<dbReference type="PANTHER" id="PTHR10357:SF210">
    <property type="entry name" value="MALTODEXTRIN GLUCOSIDASE"/>
    <property type="match status" value="1"/>
</dbReference>
<keyword evidence="1" id="KW-0378">Hydrolase</keyword>
<dbReference type="PANTHER" id="PTHR10357">
    <property type="entry name" value="ALPHA-AMYLASE FAMILY MEMBER"/>
    <property type="match status" value="1"/>
</dbReference>
<evidence type="ECO:0000313" key="6">
    <source>
        <dbReference type="Proteomes" id="UP001500368"/>
    </source>
</evidence>
<dbReference type="InterPro" id="IPR004185">
    <property type="entry name" value="Glyco_hydro_13_lg-like_dom"/>
</dbReference>
<dbReference type="InterPro" id="IPR006047">
    <property type="entry name" value="GH13_cat_dom"/>
</dbReference>
<dbReference type="RefSeq" id="WP_345478418.1">
    <property type="nucleotide sequence ID" value="NZ_BAABLW010000007.1"/>
</dbReference>
<evidence type="ECO:0000259" key="4">
    <source>
        <dbReference type="SMART" id="SM00642"/>
    </source>
</evidence>
<evidence type="ECO:0000256" key="2">
    <source>
        <dbReference type="ARBA" id="ARBA00023295"/>
    </source>
</evidence>
<dbReference type="SMART" id="SM00642">
    <property type="entry name" value="Aamy"/>
    <property type="match status" value="1"/>
</dbReference>
<keyword evidence="2" id="KW-0326">Glycosidase</keyword>
<accession>A0ABP9G646</accession>
<evidence type="ECO:0000313" key="5">
    <source>
        <dbReference type="EMBL" id="GAA4926684.1"/>
    </source>
</evidence>
<dbReference type="SUPFAM" id="SSF51445">
    <property type="entry name" value="(Trans)glycosidases"/>
    <property type="match status" value="1"/>
</dbReference>
<dbReference type="Gene3D" id="3.20.20.80">
    <property type="entry name" value="Glycosidases"/>
    <property type="match status" value="1"/>
</dbReference>
<feature type="region of interest" description="Disordered" evidence="3">
    <location>
        <begin position="1"/>
        <end position="20"/>
    </location>
</feature>
<sequence>MTPQPLPHHDGSPLHVSTAHPTLGETVTLRLRVPQKYPKLRNVMVRSNPDHEPHWDTATDLGTLNGWRWWKAQVKVANLRHGYRWLLIHDEDTLGGSAPTIEWLNQSGIHSGEVLDAEDFALLAYPAPPLWLYDGVMYQIFPDRFARSAGAASREIPDWAEPADWADPVNPVMPSRVCQFYGGDLDGVVEHLDHLQQLGINILYLTPFFPGASNHRYDASSFEQVDPLLGGEEALIRLTDAAHQRGMKVIGDLTTNHSGDRHEWFQRALAEPDSDERGFYYFTDDGDYETWLGTASLPKFDWSSQKLRRAFIEGPDSVVAKWLKPPFNLDGWRIDVANMTGRLRDVDLNAAVRQILRRTMEEVNPDSILLAESTNDAASDLTGDAWHGAMTYPSFTRPLWAWLAEPTGQSYTTAQGSQETEPWFFGQPLGGIPRGNAHSFREAVERFNAAIPWRIRLGNMHPLDTHDTARFATHATGERVTVAVGLQHSLPGLPTLFAGDEFGLTGEDGEISRTPIPWSSSHQPEVAERLRLYREFIGLRHRHPVLSTGAMRWLFSDADTIIFIRESEQESLLVFASTSPEEQTTSLPVDLVCSSPLNPAIGVQKLYGAVEFRVEDDHLLLRSGGVRFGMWQLPGVKVPR</sequence>
<dbReference type="Pfam" id="PF00128">
    <property type="entry name" value="Alpha-amylase"/>
    <property type="match status" value="1"/>
</dbReference>
<dbReference type="CDD" id="cd02857">
    <property type="entry name" value="E_set_CDase_PDE_N"/>
    <property type="match status" value="1"/>
</dbReference>
<dbReference type="InterPro" id="IPR017853">
    <property type="entry name" value="GH"/>
</dbReference>
<protein>
    <submittedName>
        <fullName evidence="5">Maltodextrin glucosidase</fullName>
    </submittedName>
</protein>
<evidence type="ECO:0000256" key="3">
    <source>
        <dbReference type="SAM" id="MobiDB-lite"/>
    </source>
</evidence>
<name>A0ABP9G646_9MICC</name>
<keyword evidence="6" id="KW-1185">Reference proteome</keyword>